<gene>
    <name evidence="4" type="ORF">PACLA_8A070657</name>
</gene>
<reference evidence="4" key="1">
    <citation type="submission" date="2020-04" db="EMBL/GenBank/DDBJ databases">
        <authorList>
            <person name="Alioto T."/>
            <person name="Alioto T."/>
            <person name="Gomez Garrido J."/>
        </authorList>
    </citation>
    <scope>NUCLEOTIDE SEQUENCE</scope>
    <source>
        <strain evidence="4">A484AB</strain>
    </source>
</reference>
<feature type="compositionally biased region" description="Polar residues" evidence="3">
    <location>
        <begin position="236"/>
        <end position="249"/>
    </location>
</feature>
<feature type="compositionally biased region" description="Basic and acidic residues" evidence="3">
    <location>
        <begin position="594"/>
        <end position="603"/>
    </location>
</feature>
<protein>
    <recommendedName>
        <fullName evidence="2">BUD13 homolog</fullName>
    </recommendedName>
</protein>
<dbReference type="Proteomes" id="UP001152795">
    <property type="component" value="Unassembled WGS sequence"/>
</dbReference>
<comment type="caution">
    <text evidence="4">The sequence shown here is derived from an EMBL/GenBank/DDBJ whole genome shotgun (WGS) entry which is preliminary data.</text>
</comment>
<accession>A0A6S7JZE9</accession>
<comment type="similarity">
    <text evidence="1">Belongs to the CWC26 family.</text>
</comment>
<organism evidence="4 5">
    <name type="scientific">Paramuricea clavata</name>
    <name type="common">Red gorgonian</name>
    <name type="synonym">Violescent sea-whip</name>
    <dbReference type="NCBI Taxonomy" id="317549"/>
    <lineage>
        <taxon>Eukaryota</taxon>
        <taxon>Metazoa</taxon>
        <taxon>Cnidaria</taxon>
        <taxon>Anthozoa</taxon>
        <taxon>Octocorallia</taxon>
        <taxon>Malacalcyonacea</taxon>
        <taxon>Plexauridae</taxon>
        <taxon>Paramuricea</taxon>
    </lineage>
</organism>
<evidence type="ECO:0000256" key="1">
    <source>
        <dbReference type="ARBA" id="ARBA00011069"/>
    </source>
</evidence>
<name>A0A6S7JZE9_PARCT</name>
<feature type="compositionally biased region" description="Basic and acidic residues" evidence="3">
    <location>
        <begin position="458"/>
        <end position="486"/>
    </location>
</feature>
<feature type="compositionally biased region" description="Polar residues" evidence="3">
    <location>
        <begin position="201"/>
        <end position="227"/>
    </location>
</feature>
<dbReference type="OrthoDB" id="6022at2759"/>
<evidence type="ECO:0000256" key="2">
    <source>
        <dbReference type="ARBA" id="ARBA00014454"/>
    </source>
</evidence>
<dbReference type="PANTHER" id="PTHR31809">
    <property type="entry name" value="BUD13 HOMOLOG"/>
    <property type="match status" value="1"/>
</dbReference>
<feature type="compositionally biased region" description="Polar residues" evidence="3">
    <location>
        <begin position="148"/>
        <end position="165"/>
    </location>
</feature>
<dbReference type="GO" id="GO:0005684">
    <property type="term" value="C:U2-type spliceosomal complex"/>
    <property type="evidence" value="ECO:0007669"/>
    <property type="project" value="TreeGrafter"/>
</dbReference>
<evidence type="ECO:0000256" key="3">
    <source>
        <dbReference type="SAM" id="MobiDB-lite"/>
    </source>
</evidence>
<feature type="compositionally biased region" description="Basic and acidic residues" evidence="3">
    <location>
        <begin position="513"/>
        <end position="530"/>
    </location>
</feature>
<dbReference type="InterPro" id="IPR018609">
    <property type="entry name" value="Bud13"/>
</dbReference>
<evidence type="ECO:0000313" key="5">
    <source>
        <dbReference type="Proteomes" id="UP001152795"/>
    </source>
</evidence>
<feature type="compositionally biased region" description="Basic and acidic residues" evidence="3">
    <location>
        <begin position="170"/>
        <end position="185"/>
    </location>
</feature>
<dbReference type="GO" id="GO:0003723">
    <property type="term" value="F:RNA binding"/>
    <property type="evidence" value="ECO:0007669"/>
    <property type="project" value="TreeGrafter"/>
</dbReference>
<keyword evidence="5" id="KW-1185">Reference proteome</keyword>
<dbReference type="InterPro" id="IPR051112">
    <property type="entry name" value="CWC26_splicing_factor"/>
</dbReference>
<feature type="compositionally biased region" description="Low complexity" evidence="3">
    <location>
        <begin position="341"/>
        <end position="350"/>
    </location>
</feature>
<dbReference type="GO" id="GO:0000398">
    <property type="term" value="P:mRNA splicing, via spliceosome"/>
    <property type="evidence" value="ECO:0007669"/>
    <property type="project" value="TreeGrafter"/>
</dbReference>
<dbReference type="EMBL" id="CACRXK020024192">
    <property type="protein sequence ID" value="CAB4038425.1"/>
    <property type="molecule type" value="Genomic_DNA"/>
</dbReference>
<feature type="region of interest" description="Disordered" evidence="3">
    <location>
        <begin position="121"/>
        <end position="553"/>
    </location>
</feature>
<dbReference type="Pfam" id="PF09736">
    <property type="entry name" value="Bud13"/>
    <property type="match status" value="1"/>
</dbReference>
<dbReference type="PANTHER" id="PTHR31809:SF0">
    <property type="entry name" value="BUD13 HOMOLOG"/>
    <property type="match status" value="1"/>
</dbReference>
<evidence type="ECO:0000313" key="4">
    <source>
        <dbReference type="EMBL" id="CAB4038425.1"/>
    </source>
</evidence>
<proteinExistence type="inferred from homology"/>
<dbReference type="GO" id="GO:0070274">
    <property type="term" value="C:RES complex"/>
    <property type="evidence" value="ECO:0007669"/>
    <property type="project" value="TreeGrafter"/>
</dbReference>
<feature type="region of interest" description="Disordered" evidence="3">
    <location>
        <begin position="585"/>
        <end position="625"/>
    </location>
</feature>
<dbReference type="AlphaFoldDB" id="A0A6S7JZE9"/>
<feature type="compositionally biased region" description="Low complexity" evidence="3">
    <location>
        <begin position="254"/>
        <end position="274"/>
    </location>
</feature>
<sequence>MKYWGKFEKLKMAAVSKEEYLKRYLSNADSGEKKKRKKKVKTGIKTGMSCIIDDDVNLSDIKVKRDSEVAESLLELADETPLIFNETGTTVLSKDLESIKRKEDEKNAMWAPLGHFQEEISTDLSPVRSKVRISRHDSLSPERGSINEKLTTSSKIEKQVNSTKVYRQRHTLEDLSPRQRTRYDSSPDQSPPRQKTKKLQSKATRYDSPNLSPEIQRTRPPTDQSPPRRTRHDSSSDQSSPRNRQNFSKMVSKASRNNSANVLSVRNNRNARSRSPVDQSPPRRTRHDSSPDQSPPRNRRPPVNQPRMTRHESPDMSPPRRMGNNRPASLDQSPRRRNRRNSSSDQSPPRNTRPSANLAKRTRHDSPDLSPPRRKANNRSVLSDQLPPRKQRTVDNKNQISNRRRRDSPDLSPPRNTRGSSPDQSPPRKQGGQSGKRSFKGGRDDGHSSDQSPPRKQKNSERKAGLHSGVELRQENERTRQRENEMFARMSSSTTGKGAGTVHRDKTGRKRDFKVEEAKKKEDERKKQEENETFMEWGKGVQQTKSTKQKVDDDLYEMSKPLARYKNDEDLDKMLRDRERAEDPMLAFMQKQKAKQDVIAGKKEKPKYRGPAPPPNRFNIPPGYRWDGVDRSNGFEKKRFSMLANKGATREEAYKWSTEDM</sequence>